<keyword evidence="1" id="KW-0812">Transmembrane</keyword>
<gene>
    <name evidence="2" type="ORF">Hs30E_03830</name>
</gene>
<organism evidence="2 3">
    <name type="scientific">Pseudolactococcus hodotermopsidis</name>
    <dbReference type="NCBI Taxonomy" id="2709157"/>
    <lineage>
        <taxon>Bacteria</taxon>
        <taxon>Bacillati</taxon>
        <taxon>Bacillota</taxon>
        <taxon>Bacilli</taxon>
        <taxon>Lactobacillales</taxon>
        <taxon>Streptococcaceae</taxon>
        <taxon>Pseudolactococcus</taxon>
    </lineage>
</organism>
<reference evidence="2 3" key="1">
    <citation type="submission" date="2020-02" db="EMBL/GenBank/DDBJ databases">
        <title>Draft genome sequence of Lactococcus sp. Hs30E4-3.</title>
        <authorList>
            <person name="Noda S."/>
            <person name="Yuki M."/>
            <person name="Ohkuma M."/>
        </authorList>
    </citation>
    <scope>NUCLEOTIDE SEQUENCE [LARGE SCALE GENOMIC DNA]</scope>
    <source>
        <strain evidence="2 3">Hs30E4-3</strain>
    </source>
</reference>
<dbReference type="Proteomes" id="UP000480303">
    <property type="component" value="Unassembled WGS sequence"/>
</dbReference>
<dbReference type="AlphaFoldDB" id="A0A6A0B909"/>
<evidence type="ECO:0000313" key="2">
    <source>
        <dbReference type="EMBL" id="GFH41832.1"/>
    </source>
</evidence>
<evidence type="ECO:0000313" key="3">
    <source>
        <dbReference type="Proteomes" id="UP000480303"/>
    </source>
</evidence>
<sequence>MFVLTSFLLTLFIGNNVIMCSIYALEEKRMGRGNYYQVIGIKPTVIVLSDIIPWLIVSFISTIQSYCVGFVISFFAVMKNNIKTTFYIFSVIQFSRAIYPVDYIPRSLRYLVYANPFFYGIDGFRQLLHLKMPKSCLILFI</sequence>
<keyword evidence="3" id="KW-1185">Reference proteome</keyword>
<proteinExistence type="predicted"/>
<evidence type="ECO:0000256" key="1">
    <source>
        <dbReference type="SAM" id="Phobius"/>
    </source>
</evidence>
<keyword evidence="1" id="KW-0472">Membrane</keyword>
<protein>
    <submittedName>
        <fullName evidence="2">Uncharacterized protein</fullName>
    </submittedName>
</protein>
<comment type="caution">
    <text evidence="2">The sequence shown here is derived from an EMBL/GenBank/DDBJ whole genome shotgun (WGS) entry which is preliminary data.</text>
</comment>
<keyword evidence="1" id="KW-1133">Transmembrane helix</keyword>
<feature type="transmembrane region" description="Helical" evidence="1">
    <location>
        <begin position="51"/>
        <end position="77"/>
    </location>
</feature>
<accession>A0A6A0B909</accession>
<dbReference type="EMBL" id="BLLI01000006">
    <property type="protein sequence ID" value="GFH41832.1"/>
    <property type="molecule type" value="Genomic_DNA"/>
</dbReference>
<name>A0A6A0B909_9LACT</name>